<evidence type="ECO:0000256" key="3">
    <source>
        <dbReference type="ARBA" id="ARBA00022723"/>
    </source>
</evidence>
<dbReference type="Proteomes" id="UP000186785">
    <property type="component" value="Unassembled WGS sequence"/>
</dbReference>
<feature type="compositionally biased region" description="Basic and acidic residues" evidence="7">
    <location>
        <begin position="196"/>
        <end position="211"/>
    </location>
</feature>
<dbReference type="SUPFAM" id="SSF54909">
    <property type="entry name" value="Dimeric alpha+beta barrel"/>
    <property type="match status" value="1"/>
</dbReference>
<organism evidence="10 11">
    <name type="scientific">Boudabousia liubingyangii</name>
    <dbReference type="NCBI Taxonomy" id="1921764"/>
    <lineage>
        <taxon>Bacteria</taxon>
        <taxon>Bacillati</taxon>
        <taxon>Actinomycetota</taxon>
        <taxon>Actinomycetes</taxon>
        <taxon>Actinomycetales</taxon>
        <taxon>Actinomycetaceae</taxon>
        <taxon>Boudabousia</taxon>
    </lineage>
</organism>
<sequence>MSYQAVQSGVLAIGTPRNSYLEYDLTEAGKKDRLSAVMTALEAVGGTTPIAGAQVVIGFRPELWARLGRPAIKGLTGYNQDIVGPDGFTMPATQHDLILWVQGAQQDSVFDVSRDLSNAVAEYFELVDSTDGWVYQHNRDLTGFVDGTENPAPAQIPEIIQDPETGGSVLLVQKWPHEVEAWEGLSQEEQEAVMGRTKDTDVELEDRPENSHVARNDQEDVGDILRRNTAFGGAKEHGTMFIGVAAKKEIMQTMLERMAGLDGGPRDALTRFSHADTGAYYYLPPVTEIIVPEDEEDED</sequence>
<dbReference type="RefSeq" id="WP_073709638.1">
    <property type="nucleotide sequence ID" value="NZ_MQSU01000003.1"/>
</dbReference>
<dbReference type="GO" id="GO:0020037">
    <property type="term" value="F:heme binding"/>
    <property type="evidence" value="ECO:0007669"/>
    <property type="project" value="InterPro"/>
</dbReference>
<name>A0A1Q5PK72_9ACTO</name>
<comment type="similarity">
    <text evidence="6">Belongs to the DyP-type peroxidase family.</text>
</comment>
<evidence type="ECO:0000259" key="9">
    <source>
        <dbReference type="Pfam" id="PF20628"/>
    </source>
</evidence>
<accession>A0A1Q5PK72</accession>
<keyword evidence="4" id="KW-0560">Oxidoreductase</keyword>
<evidence type="ECO:0000256" key="4">
    <source>
        <dbReference type="ARBA" id="ARBA00023002"/>
    </source>
</evidence>
<dbReference type="AlphaFoldDB" id="A0A1Q5PK72"/>
<evidence type="ECO:0000259" key="8">
    <source>
        <dbReference type="Pfam" id="PF04261"/>
    </source>
</evidence>
<evidence type="ECO:0000256" key="2">
    <source>
        <dbReference type="ARBA" id="ARBA00022559"/>
    </source>
</evidence>
<keyword evidence="3" id="KW-0479">Metal-binding</keyword>
<dbReference type="NCBIfam" id="TIGR01413">
    <property type="entry name" value="Dyp_perox_fam"/>
    <property type="match status" value="1"/>
</dbReference>
<dbReference type="PANTHER" id="PTHR30521">
    <property type="entry name" value="DEFERROCHELATASE/PEROXIDASE"/>
    <property type="match status" value="1"/>
</dbReference>
<protein>
    <recommendedName>
        <fullName evidence="12">Dyp-type peroxidase</fullName>
    </recommendedName>
</protein>
<comment type="cofactor">
    <cofactor evidence="1">
        <name>heme b</name>
        <dbReference type="ChEBI" id="CHEBI:60344"/>
    </cofactor>
</comment>
<keyword evidence="5" id="KW-0408">Iron</keyword>
<evidence type="ECO:0000256" key="1">
    <source>
        <dbReference type="ARBA" id="ARBA00001970"/>
    </source>
</evidence>
<dbReference type="PANTHER" id="PTHR30521:SF0">
    <property type="entry name" value="DYP-TYPE PEROXIDASE FAMILY PROTEIN"/>
    <property type="match status" value="1"/>
</dbReference>
<dbReference type="InterPro" id="IPR011008">
    <property type="entry name" value="Dimeric_a/b-barrel"/>
</dbReference>
<gene>
    <name evidence="10" type="ORF">BSR29_07270</name>
</gene>
<comment type="caution">
    <text evidence="10">The sequence shown here is derived from an EMBL/GenBank/DDBJ whole genome shotgun (WGS) entry which is preliminary data.</text>
</comment>
<keyword evidence="11" id="KW-1185">Reference proteome</keyword>
<proteinExistence type="inferred from homology"/>
<dbReference type="OrthoDB" id="3251355at2"/>
<evidence type="ECO:0000256" key="7">
    <source>
        <dbReference type="SAM" id="MobiDB-lite"/>
    </source>
</evidence>
<evidence type="ECO:0008006" key="12">
    <source>
        <dbReference type="Google" id="ProtNLM"/>
    </source>
</evidence>
<dbReference type="InterPro" id="IPR048327">
    <property type="entry name" value="Dyp_perox_N"/>
</dbReference>
<dbReference type="PROSITE" id="PS51404">
    <property type="entry name" value="DYP_PEROXIDASE"/>
    <property type="match status" value="1"/>
</dbReference>
<evidence type="ECO:0000313" key="10">
    <source>
        <dbReference type="EMBL" id="OKL46613.1"/>
    </source>
</evidence>
<evidence type="ECO:0000256" key="5">
    <source>
        <dbReference type="ARBA" id="ARBA00023004"/>
    </source>
</evidence>
<dbReference type="GO" id="GO:0046872">
    <property type="term" value="F:metal ion binding"/>
    <property type="evidence" value="ECO:0007669"/>
    <property type="project" value="UniProtKB-KW"/>
</dbReference>
<feature type="domain" description="Dyp-type peroxidase C-terminal" evidence="9">
    <location>
        <begin position="138"/>
        <end position="287"/>
    </location>
</feature>
<dbReference type="InterPro" id="IPR006314">
    <property type="entry name" value="Dyp_peroxidase"/>
</dbReference>
<dbReference type="GO" id="GO:0004601">
    <property type="term" value="F:peroxidase activity"/>
    <property type="evidence" value="ECO:0007669"/>
    <property type="project" value="UniProtKB-KW"/>
</dbReference>
<keyword evidence="2" id="KW-0575">Peroxidase</keyword>
<reference evidence="10 11" key="1">
    <citation type="submission" date="2016-11" db="EMBL/GenBank/DDBJ databases">
        <title>Actinomyces gypaetusis sp. nov. isolated from the vulture Gypaetus barbatus in Qinghai Tibet Plateau China.</title>
        <authorList>
            <person name="Meng X."/>
        </authorList>
    </citation>
    <scope>NUCLEOTIDE SEQUENCE [LARGE SCALE GENOMIC DNA]</scope>
    <source>
        <strain evidence="10 11">VUL4_2</strain>
    </source>
</reference>
<dbReference type="Pfam" id="PF04261">
    <property type="entry name" value="Dyp_perox_N"/>
    <property type="match status" value="1"/>
</dbReference>
<dbReference type="STRING" id="1921764.BSR28_04995"/>
<feature type="domain" description="Dyp-type peroxidase N-terminal" evidence="8">
    <location>
        <begin position="36"/>
        <end position="133"/>
    </location>
</feature>
<evidence type="ECO:0000256" key="6">
    <source>
        <dbReference type="ARBA" id="ARBA00025737"/>
    </source>
</evidence>
<dbReference type="GO" id="GO:0005829">
    <property type="term" value="C:cytosol"/>
    <property type="evidence" value="ECO:0007669"/>
    <property type="project" value="TreeGrafter"/>
</dbReference>
<feature type="region of interest" description="Disordered" evidence="7">
    <location>
        <begin position="189"/>
        <end position="211"/>
    </location>
</feature>
<dbReference type="Pfam" id="PF20628">
    <property type="entry name" value="Dyp_perox_C"/>
    <property type="match status" value="1"/>
</dbReference>
<dbReference type="InterPro" id="IPR048328">
    <property type="entry name" value="Dyp_perox_C"/>
</dbReference>
<dbReference type="EMBL" id="MQSV01000005">
    <property type="protein sequence ID" value="OKL46613.1"/>
    <property type="molecule type" value="Genomic_DNA"/>
</dbReference>
<evidence type="ECO:0000313" key="11">
    <source>
        <dbReference type="Proteomes" id="UP000186785"/>
    </source>
</evidence>